<evidence type="ECO:0000259" key="7">
    <source>
        <dbReference type="PROSITE" id="PS50893"/>
    </source>
</evidence>
<evidence type="ECO:0000256" key="6">
    <source>
        <dbReference type="RuleBase" id="RU369116"/>
    </source>
</evidence>
<evidence type="ECO:0000313" key="8">
    <source>
        <dbReference type="EMBL" id="AEQ22278.1"/>
    </source>
</evidence>
<keyword evidence="9" id="KW-1185">Reference proteome</keyword>
<dbReference type="GO" id="GO:0006970">
    <property type="term" value="P:response to osmotic stress"/>
    <property type="evidence" value="ECO:0007669"/>
    <property type="project" value="UniProtKB-ARBA"/>
</dbReference>
<sequence length="399" mass="43975">MTQTPILEVRHLYKIFAPLDFRGEKKMAYKLLELGATRQDVLEATGMTAAVTDVSFRVGKGEIFVLIGLSGSGKSTLVRCLNMLHRPSRGEVLIDGEDITAYDEVKLQKLRRTKISMVFQNGGLLAHRDVMGNVGYGLEIRGVKKEEREAKALEMIRMVGLEGHERESLDSLSGGMRQRVGIARALASDPDILLMDEAFSALDPLVKNDLQFELLRIQEQTGKTIIFITHDINEAFKLGSRVGILRDGRMIQLDTPEKMLSAPANDYVRRFIDSVDTTKVLTVKHIMTVPGSVIKKTDGANVALNSMRASGVSSAYVVSDYMHFDGIITLEGALSVRDGKKTFEEAIIREVPFVRNLDAPVSSIVPLAAKTQYPLAVVDEHDVFRGIVTKASVLSSLSV</sequence>
<protein>
    <recommendedName>
        <fullName evidence="6">Quaternary amine transport ATP-binding protein</fullName>
        <ecNumber evidence="6">7.6.2.9</ecNumber>
    </recommendedName>
</protein>
<dbReference type="GO" id="GO:0005524">
    <property type="term" value="F:ATP binding"/>
    <property type="evidence" value="ECO:0007669"/>
    <property type="project" value="UniProtKB-UniRule"/>
</dbReference>
<dbReference type="PROSITE" id="PS50893">
    <property type="entry name" value="ABC_TRANSPORTER_2"/>
    <property type="match status" value="1"/>
</dbReference>
<keyword evidence="4 6" id="KW-0067">ATP-binding</keyword>
<gene>
    <name evidence="8" type="primary">proV</name>
    <name evidence="8" type="ordered locus">Acin_1052</name>
</gene>
<name>G4Q6X9_ACIIR</name>
<feature type="domain" description="ABC transporter" evidence="7">
    <location>
        <begin position="36"/>
        <end position="272"/>
    </location>
</feature>
<dbReference type="SMART" id="SM00382">
    <property type="entry name" value="AAA"/>
    <property type="match status" value="1"/>
</dbReference>
<dbReference type="RefSeq" id="WP_009015672.1">
    <property type="nucleotide sequence ID" value="NC_016077.1"/>
</dbReference>
<dbReference type="GO" id="GO:0015418">
    <property type="term" value="F:ABC-type quaternary ammonium compound transporting activity"/>
    <property type="evidence" value="ECO:0007669"/>
    <property type="project" value="UniProtKB-EC"/>
</dbReference>
<evidence type="ECO:0000256" key="5">
    <source>
        <dbReference type="ARBA" id="ARBA00023122"/>
    </source>
</evidence>
<keyword evidence="6" id="KW-1003">Cell membrane</keyword>
<evidence type="ECO:0000256" key="2">
    <source>
        <dbReference type="ARBA" id="ARBA00022448"/>
    </source>
</evidence>
<proteinExistence type="inferred from homology"/>
<dbReference type="SUPFAM" id="SSF52540">
    <property type="entry name" value="P-loop containing nucleoside triphosphate hydrolases"/>
    <property type="match status" value="1"/>
</dbReference>
<keyword evidence="6" id="KW-0472">Membrane</keyword>
<dbReference type="InterPro" id="IPR051921">
    <property type="entry name" value="ABC_osmolyte_uptake_ATP-bind"/>
</dbReference>
<dbReference type="EMBL" id="CP003058">
    <property type="protein sequence ID" value="AEQ22278.1"/>
    <property type="molecule type" value="Genomic_DNA"/>
</dbReference>
<dbReference type="AlphaFoldDB" id="G4Q6X9"/>
<dbReference type="NCBIfam" id="TIGR01186">
    <property type="entry name" value="proV"/>
    <property type="match status" value="1"/>
</dbReference>
<dbReference type="FunFam" id="3.40.50.300:FF:000201">
    <property type="entry name" value="Glycine betaine/L-proline ABC transporter ATP-binding protein"/>
    <property type="match status" value="1"/>
</dbReference>
<keyword evidence="5" id="KW-0129">CBS domain</keyword>
<dbReference type="GO" id="GO:0031460">
    <property type="term" value="P:glycine betaine transport"/>
    <property type="evidence" value="ECO:0007669"/>
    <property type="project" value="InterPro"/>
</dbReference>
<evidence type="ECO:0000256" key="1">
    <source>
        <dbReference type="ARBA" id="ARBA00005417"/>
    </source>
</evidence>
<dbReference type="GO" id="GO:0006865">
    <property type="term" value="P:amino acid transport"/>
    <property type="evidence" value="ECO:0007669"/>
    <property type="project" value="UniProtKB-UniRule"/>
</dbReference>
<dbReference type="eggNOG" id="COG4175">
    <property type="taxonomic scope" value="Bacteria"/>
</dbReference>
<accession>G4Q6X9</accession>
<dbReference type="FunCoup" id="G4Q6X9">
    <property type="interactions" value="130"/>
</dbReference>
<evidence type="ECO:0000256" key="4">
    <source>
        <dbReference type="ARBA" id="ARBA00022840"/>
    </source>
</evidence>
<keyword evidence="6" id="KW-0997">Cell inner membrane</keyword>
<comment type="catalytic activity">
    <reaction evidence="6">
        <text>a quaternary ammonium(out) + ATP + H2O = a quaternary ammonium(in) + ADP + phosphate + H(+)</text>
        <dbReference type="Rhea" id="RHEA:11036"/>
        <dbReference type="ChEBI" id="CHEBI:15377"/>
        <dbReference type="ChEBI" id="CHEBI:15378"/>
        <dbReference type="ChEBI" id="CHEBI:30616"/>
        <dbReference type="ChEBI" id="CHEBI:35267"/>
        <dbReference type="ChEBI" id="CHEBI:43474"/>
        <dbReference type="ChEBI" id="CHEBI:456216"/>
    </reaction>
</comment>
<keyword evidence="3 6" id="KW-0547">Nucleotide-binding</keyword>
<dbReference type="InterPro" id="IPR017871">
    <property type="entry name" value="ABC_transporter-like_CS"/>
</dbReference>
<dbReference type="InterPro" id="IPR005892">
    <property type="entry name" value="Gly-betaine_transp_ATP-bd"/>
</dbReference>
<dbReference type="InterPro" id="IPR027417">
    <property type="entry name" value="P-loop_NTPase"/>
</dbReference>
<dbReference type="GeneID" id="92878705"/>
<dbReference type="GO" id="GO:0016887">
    <property type="term" value="F:ATP hydrolysis activity"/>
    <property type="evidence" value="ECO:0007669"/>
    <property type="project" value="UniProtKB-UniRule"/>
</dbReference>
<dbReference type="SUPFAM" id="SSF54631">
    <property type="entry name" value="CBS-domain pair"/>
    <property type="match status" value="1"/>
</dbReference>
<dbReference type="InterPro" id="IPR046342">
    <property type="entry name" value="CBS_dom_sf"/>
</dbReference>
<evidence type="ECO:0000313" key="9">
    <source>
        <dbReference type="Proteomes" id="UP000007093"/>
    </source>
</evidence>
<dbReference type="PATRIC" id="fig|568816.4.peg.1012"/>
<dbReference type="InterPro" id="IPR003439">
    <property type="entry name" value="ABC_transporter-like_ATP-bd"/>
</dbReference>
<evidence type="ECO:0000256" key="3">
    <source>
        <dbReference type="ARBA" id="ARBA00022741"/>
    </source>
</evidence>
<dbReference type="HOGENOM" id="CLU_000604_2_1_9"/>
<dbReference type="eggNOG" id="COG0517">
    <property type="taxonomic scope" value="Bacteria"/>
</dbReference>
<dbReference type="Proteomes" id="UP000007093">
    <property type="component" value="Chromosome"/>
</dbReference>
<dbReference type="EC" id="7.6.2.9" evidence="6"/>
<dbReference type="PANTHER" id="PTHR43869">
    <property type="entry name" value="GLYCINE BETAINE/PROLINE BETAINE TRANSPORT SYSTEM ATP-BINDING PROTEIN PROV"/>
    <property type="match status" value="1"/>
</dbReference>
<comment type="subcellular location">
    <subcellularLocation>
        <location evidence="6">Cell inner membrane</location>
        <topology evidence="6">Peripheral membrane protein</topology>
    </subcellularLocation>
</comment>
<dbReference type="KEGG" id="ain:Acin_1052"/>
<organism evidence="8 9">
    <name type="scientific">Acidaminococcus intestini (strain RyC-MR95)</name>
    <dbReference type="NCBI Taxonomy" id="568816"/>
    <lineage>
        <taxon>Bacteria</taxon>
        <taxon>Bacillati</taxon>
        <taxon>Bacillota</taxon>
        <taxon>Negativicutes</taxon>
        <taxon>Acidaminococcales</taxon>
        <taxon>Acidaminococcaceae</taxon>
        <taxon>Acidaminococcus</taxon>
    </lineage>
</organism>
<dbReference type="Gene3D" id="3.10.580.10">
    <property type="entry name" value="CBS-domain"/>
    <property type="match status" value="1"/>
</dbReference>
<dbReference type="InParanoid" id="G4Q6X9"/>
<dbReference type="InterPro" id="IPR003593">
    <property type="entry name" value="AAA+_ATPase"/>
</dbReference>
<keyword evidence="2 6" id="KW-0813">Transport</keyword>
<dbReference type="Gene3D" id="3.40.50.300">
    <property type="entry name" value="P-loop containing nucleotide triphosphate hydrolases"/>
    <property type="match status" value="1"/>
</dbReference>
<dbReference type="STRING" id="568816.Acin_1052"/>
<dbReference type="GO" id="GO:0005886">
    <property type="term" value="C:plasma membrane"/>
    <property type="evidence" value="ECO:0007669"/>
    <property type="project" value="UniProtKB-SubCell"/>
</dbReference>
<dbReference type="PROSITE" id="PS00211">
    <property type="entry name" value="ABC_TRANSPORTER_1"/>
    <property type="match status" value="1"/>
</dbReference>
<comment type="subunit">
    <text evidence="6">The complex is probably composed of two ATP-binding proteins, two transmembrane proteins and a solute-binding protein.</text>
</comment>
<dbReference type="Pfam" id="PF00005">
    <property type="entry name" value="ABC_tran"/>
    <property type="match status" value="1"/>
</dbReference>
<dbReference type="PANTHER" id="PTHR43869:SF1">
    <property type="entry name" value="GLYCINE BETAINE_PROLINE BETAINE TRANSPORT SYSTEM ATP-BINDING PROTEIN PROV"/>
    <property type="match status" value="1"/>
</dbReference>
<reference evidence="8 9" key="1">
    <citation type="journal article" date="2011" name="J. Bacteriol.">
        <title>Complete genome sequence of Acidaminococcus intestini RYC-MR95, a Gram-negative bacterium from the phylum Firmicutes.</title>
        <authorList>
            <person name="D'Auria G."/>
            <person name="Galan J.C."/>
            <person name="Rodriguez-Alcayna M."/>
            <person name="Moya A."/>
            <person name="Baquero F."/>
            <person name="Latorre A."/>
        </authorList>
    </citation>
    <scope>NUCLEOTIDE SEQUENCE [LARGE SCALE GENOMIC DNA]</scope>
    <source>
        <strain evidence="8 9">RyC-MR95</strain>
    </source>
</reference>
<comment type="similarity">
    <text evidence="1 6">Belongs to the ABC transporter superfamily.</text>
</comment>